<name>A0A6J4NQT8_9CHLR</name>
<accession>A0A6J4NQT8</accession>
<sequence length="170" mass="18892">MGEDRANRRWDTDTIGHGVADGTAFAPRVQQLLDTLHLPNWVAEDPDVHVLPHLRAFCEAPDSPWRLVATVFSNAVYEVTLDWGRQDATLARLRADIFCLVGAIAEGVTYVQQQVAHDQIMYETITGLLAGDTPFRGHGHLVRFRVGGKATRSLLQRMQPPVIDDALTEP</sequence>
<dbReference type="AlphaFoldDB" id="A0A6J4NQT8"/>
<gene>
    <name evidence="1" type="ORF">AVDCRST_MAG93-9914</name>
</gene>
<organism evidence="1">
    <name type="scientific">uncultured Chloroflexia bacterium</name>
    <dbReference type="NCBI Taxonomy" id="1672391"/>
    <lineage>
        <taxon>Bacteria</taxon>
        <taxon>Bacillati</taxon>
        <taxon>Chloroflexota</taxon>
        <taxon>Chloroflexia</taxon>
        <taxon>environmental samples</taxon>
    </lineage>
</organism>
<protein>
    <submittedName>
        <fullName evidence="1">Uncharacterized protein</fullName>
    </submittedName>
</protein>
<evidence type="ECO:0000313" key="1">
    <source>
        <dbReference type="EMBL" id="CAA9394812.1"/>
    </source>
</evidence>
<reference evidence="1" key="1">
    <citation type="submission" date="2020-02" db="EMBL/GenBank/DDBJ databases">
        <authorList>
            <person name="Meier V. D."/>
        </authorList>
    </citation>
    <scope>NUCLEOTIDE SEQUENCE</scope>
    <source>
        <strain evidence="1">AVDCRST_MAG93</strain>
    </source>
</reference>
<proteinExistence type="predicted"/>
<dbReference type="EMBL" id="CADCTR010003328">
    <property type="protein sequence ID" value="CAA9394812.1"/>
    <property type="molecule type" value="Genomic_DNA"/>
</dbReference>